<name>A0ABP6B1C6_9ACTN</name>
<feature type="transmembrane region" description="Helical" evidence="8">
    <location>
        <begin position="275"/>
        <end position="298"/>
    </location>
</feature>
<feature type="transmembrane region" description="Helical" evidence="8">
    <location>
        <begin position="36"/>
        <end position="55"/>
    </location>
</feature>
<dbReference type="InterPro" id="IPR002656">
    <property type="entry name" value="Acyl_transf_3_dom"/>
</dbReference>
<feature type="transmembrane region" description="Helical" evidence="8">
    <location>
        <begin position="349"/>
        <end position="367"/>
    </location>
</feature>
<evidence type="ECO:0000256" key="5">
    <source>
        <dbReference type="ARBA" id="ARBA00022989"/>
    </source>
</evidence>
<comment type="similarity">
    <text evidence="2">Belongs to the acyltransferase 3 family.</text>
</comment>
<evidence type="ECO:0000256" key="8">
    <source>
        <dbReference type="SAM" id="Phobius"/>
    </source>
</evidence>
<keyword evidence="5 8" id="KW-1133">Transmembrane helix</keyword>
<evidence type="ECO:0000256" key="2">
    <source>
        <dbReference type="ARBA" id="ARBA00007400"/>
    </source>
</evidence>
<protein>
    <submittedName>
        <fullName evidence="10">Acyltransferase</fullName>
    </submittedName>
</protein>
<keyword evidence="3" id="KW-1003">Cell membrane</keyword>
<organism evidence="10 11">
    <name type="scientific">Pilimelia columellifera subsp. columellifera</name>
    <dbReference type="NCBI Taxonomy" id="706583"/>
    <lineage>
        <taxon>Bacteria</taxon>
        <taxon>Bacillati</taxon>
        <taxon>Actinomycetota</taxon>
        <taxon>Actinomycetes</taxon>
        <taxon>Micromonosporales</taxon>
        <taxon>Micromonosporaceae</taxon>
        <taxon>Pilimelia</taxon>
    </lineage>
</organism>
<dbReference type="RefSeq" id="WP_344173190.1">
    <property type="nucleotide sequence ID" value="NZ_BAAARY010000014.1"/>
</dbReference>
<evidence type="ECO:0000256" key="6">
    <source>
        <dbReference type="ARBA" id="ARBA00023136"/>
    </source>
</evidence>
<feature type="transmembrane region" description="Helical" evidence="8">
    <location>
        <begin position="185"/>
        <end position="208"/>
    </location>
</feature>
<feature type="transmembrane region" description="Helical" evidence="8">
    <location>
        <begin position="67"/>
        <end position="92"/>
    </location>
</feature>
<proteinExistence type="inferred from homology"/>
<feature type="domain" description="Acyltransferase 3" evidence="9">
    <location>
        <begin position="33"/>
        <end position="364"/>
    </location>
</feature>
<feature type="transmembrane region" description="Helical" evidence="8">
    <location>
        <begin position="310"/>
        <end position="329"/>
    </location>
</feature>
<keyword evidence="10" id="KW-0808">Transferase</keyword>
<comment type="subcellular location">
    <subcellularLocation>
        <location evidence="1">Cell membrane</location>
        <topology evidence="1">Multi-pass membrane protein</topology>
    </subcellularLocation>
</comment>
<dbReference type="Proteomes" id="UP001499978">
    <property type="component" value="Unassembled WGS sequence"/>
</dbReference>
<gene>
    <name evidence="10" type="ORF">GCM10010201_28310</name>
</gene>
<feature type="transmembrane region" description="Helical" evidence="8">
    <location>
        <begin position="214"/>
        <end position="234"/>
    </location>
</feature>
<sequence>MSVSTQRRTVGPLPAPRAGAGAHPPTQPGRETGLDLLRLLAICGVVAIHVIGMIVSNKDMRGTATWWAAAAIDLSFVWAVPVFVMISGALVLAPRAHASGPGAFYRKRFARILPALVAWHLIYLVGVRLMLRGENLSGETITRLFIDAKVFTALYFLWLIAGLYLIAPVLAAFLHAGGRRRAAAVAATALIWTLGASMVSGLAALIGIQRPLNLGALTISWMYVGYFVAGWALLEVTMRRRWIGTLAAGGGLLLVGVIAQYGVRPDLRELQLLLPVSYLGLSVAVLAICVFLIGTNLGRRWSVPSRLSRALARLSDASFGVFLVHLLIYELIKKALPVTAAGESLPVMGTTYLVVLVLSFAVSLGAARTPYLRTIF</sequence>
<evidence type="ECO:0000313" key="10">
    <source>
        <dbReference type="EMBL" id="GAA2527802.1"/>
    </source>
</evidence>
<keyword evidence="4 8" id="KW-0812">Transmembrane</keyword>
<evidence type="ECO:0000313" key="11">
    <source>
        <dbReference type="Proteomes" id="UP001499978"/>
    </source>
</evidence>
<keyword evidence="11" id="KW-1185">Reference proteome</keyword>
<comment type="caution">
    <text evidence="10">The sequence shown here is derived from an EMBL/GenBank/DDBJ whole genome shotgun (WGS) entry which is preliminary data.</text>
</comment>
<accession>A0ABP6B1C6</accession>
<reference evidence="11" key="1">
    <citation type="journal article" date="2019" name="Int. J. Syst. Evol. Microbiol.">
        <title>The Global Catalogue of Microorganisms (GCM) 10K type strain sequencing project: providing services to taxonomists for standard genome sequencing and annotation.</title>
        <authorList>
            <consortium name="The Broad Institute Genomics Platform"/>
            <consortium name="The Broad Institute Genome Sequencing Center for Infectious Disease"/>
            <person name="Wu L."/>
            <person name="Ma J."/>
        </authorList>
    </citation>
    <scope>NUCLEOTIDE SEQUENCE [LARGE SCALE GENOMIC DNA]</scope>
    <source>
        <strain evidence="11">JCM 3367</strain>
    </source>
</reference>
<dbReference type="EMBL" id="BAAARY010000014">
    <property type="protein sequence ID" value="GAA2527802.1"/>
    <property type="molecule type" value="Genomic_DNA"/>
</dbReference>
<dbReference type="GO" id="GO:0016746">
    <property type="term" value="F:acyltransferase activity"/>
    <property type="evidence" value="ECO:0007669"/>
    <property type="project" value="UniProtKB-KW"/>
</dbReference>
<feature type="transmembrane region" description="Helical" evidence="8">
    <location>
        <begin position="246"/>
        <end position="263"/>
    </location>
</feature>
<keyword evidence="10" id="KW-0012">Acyltransferase</keyword>
<evidence type="ECO:0000256" key="4">
    <source>
        <dbReference type="ARBA" id="ARBA00022692"/>
    </source>
</evidence>
<evidence type="ECO:0000256" key="3">
    <source>
        <dbReference type="ARBA" id="ARBA00022475"/>
    </source>
</evidence>
<evidence type="ECO:0000256" key="7">
    <source>
        <dbReference type="SAM" id="MobiDB-lite"/>
    </source>
</evidence>
<dbReference type="PANTHER" id="PTHR40074">
    <property type="entry name" value="O-ACETYLTRANSFERASE WECH"/>
    <property type="match status" value="1"/>
</dbReference>
<feature type="transmembrane region" description="Helical" evidence="8">
    <location>
        <begin position="112"/>
        <end position="131"/>
    </location>
</feature>
<keyword evidence="6 8" id="KW-0472">Membrane</keyword>
<feature type="region of interest" description="Disordered" evidence="7">
    <location>
        <begin position="1"/>
        <end position="27"/>
    </location>
</feature>
<feature type="transmembrane region" description="Helical" evidence="8">
    <location>
        <begin position="151"/>
        <end position="173"/>
    </location>
</feature>
<dbReference type="PANTHER" id="PTHR40074:SF2">
    <property type="entry name" value="O-ACETYLTRANSFERASE WECH"/>
    <property type="match status" value="1"/>
</dbReference>
<evidence type="ECO:0000259" key="9">
    <source>
        <dbReference type="Pfam" id="PF01757"/>
    </source>
</evidence>
<dbReference type="Pfam" id="PF01757">
    <property type="entry name" value="Acyl_transf_3"/>
    <property type="match status" value="1"/>
</dbReference>
<evidence type="ECO:0000256" key="1">
    <source>
        <dbReference type="ARBA" id="ARBA00004651"/>
    </source>
</evidence>